<evidence type="ECO:0000313" key="2">
    <source>
        <dbReference type="Proteomes" id="UP001054837"/>
    </source>
</evidence>
<comment type="caution">
    <text evidence="1">The sequence shown here is derived from an EMBL/GenBank/DDBJ whole genome shotgun (WGS) entry which is preliminary data.</text>
</comment>
<dbReference type="AlphaFoldDB" id="A0AAV4QBJ0"/>
<proteinExistence type="predicted"/>
<name>A0AAV4QBJ0_9ARAC</name>
<sequence>MGQIFQKPIINSYPQHLFYKPIIKNCKSVQPPKNKLILIPYYWPLPRCPMHMRPSTALRPNSVCAARAIDEFRSSAIYSDRRKPESLPVIRNFTRRLEFQSCAVRAPASLRAGAQVFNFVK</sequence>
<gene>
    <name evidence="1" type="ORF">CDAR_564831</name>
</gene>
<protein>
    <submittedName>
        <fullName evidence="1">Uncharacterized protein</fullName>
    </submittedName>
</protein>
<keyword evidence="2" id="KW-1185">Reference proteome</keyword>
<dbReference type="Proteomes" id="UP001054837">
    <property type="component" value="Unassembled WGS sequence"/>
</dbReference>
<accession>A0AAV4QBJ0</accession>
<evidence type="ECO:0000313" key="1">
    <source>
        <dbReference type="EMBL" id="GIY05721.1"/>
    </source>
</evidence>
<organism evidence="1 2">
    <name type="scientific">Caerostris darwini</name>
    <dbReference type="NCBI Taxonomy" id="1538125"/>
    <lineage>
        <taxon>Eukaryota</taxon>
        <taxon>Metazoa</taxon>
        <taxon>Ecdysozoa</taxon>
        <taxon>Arthropoda</taxon>
        <taxon>Chelicerata</taxon>
        <taxon>Arachnida</taxon>
        <taxon>Araneae</taxon>
        <taxon>Araneomorphae</taxon>
        <taxon>Entelegynae</taxon>
        <taxon>Araneoidea</taxon>
        <taxon>Araneidae</taxon>
        <taxon>Caerostris</taxon>
    </lineage>
</organism>
<reference evidence="1 2" key="1">
    <citation type="submission" date="2021-06" db="EMBL/GenBank/DDBJ databases">
        <title>Caerostris darwini draft genome.</title>
        <authorList>
            <person name="Kono N."/>
            <person name="Arakawa K."/>
        </authorList>
    </citation>
    <scope>NUCLEOTIDE SEQUENCE [LARGE SCALE GENOMIC DNA]</scope>
</reference>
<dbReference type="EMBL" id="BPLQ01004122">
    <property type="protein sequence ID" value="GIY05721.1"/>
    <property type="molecule type" value="Genomic_DNA"/>
</dbReference>